<accession>A0ABV0F8Q0</accession>
<dbReference type="EMBL" id="MAEI02000003">
    <property type="protein sequence ID" value="MEO1783422.1"/>
    <property type="molecule type" value="Genomic_DNA"/>
</dbReference>
<evidence type="ECO:0000313" key="3">
    <source>
        <dbReference type="EMBL" id="MEO1783422.1"/>
    </source>
</evidence>
<protein>
    <submittedName>
        <fullName evidence="3">Uncharacterized protein</fullName>
    </submittedName>
</protein>
<keyword evidence="4" id="KW-1185">Reference proteome</keyword>
<feature type="coiled-coil region" evidence="1">
    <location>
        <begin position="66"/>
        <end position="93"/>
    </location>
</feature>
<keyword evidence="2" id="KW-1133">Transmembrane helix</keyword>
<dbReference type="RefSeq" id="WP_347301095.1">
    <property type="nucleotide sequence ID" value="NZ_MAEI02000003.1"/>
</dbReference>
<keyword evidence="2" id="KW-0812">Transmembrane</keyword>
<reference evidence="3" key="1">
    <citation type="submission" date="2016-06" db="EMBL/GenBank/DDBJ databases">
        <authorList>
            <person name="Van Tyne D."/>
        </authorList>
    </citation>
    <scope>NUCLEOTIDE SEQUENCE</scope>
    <source>
        <strain evidence="3">JM9A</strain>
    </source>
</reference>
<evidence type="ECO:0000256" key="2">
    <source>
        <dbReference type="SAM" id="Phobius"/>
    </source>
</evidence>
<evidence type="ECO:0000256" key="1">
    <source>
        <dbReference type="SAM" id="Coils"/>
    </source>
</evidence>
<evidence type="ECO:0000313" key="4">
    <source>
        <dbReference type="Proteomes" id="UP001429357"/>
    </source>
</evidence>
<feature type="transmembrane region" description="Helical" evidence="2">
    <location>
        <begin position="152"/>
        <end position="177"/>
    </location>
</feature>
<dbReference type="Proteomes" id="UP001429357">
    <property type="component" value="Unassembled WGS sequence"/>
</dbReference>
<gene>
    <name evidence="3" type="ORF">BAU18_003042</name>
</gene>
<proteinExistence type="predicted"/>
<keyword evidence="1" id="KW-0175">Coiled coil</keyword>
<keyword evidence="2" id="KW-0472">Membrane</keyword>
<comment type="caution">
    <text evidence="3">The sequence shown here is derived from an EMBL/GenBank/DDBJ whole genome shotgun (WGS) entry which is preliminary data.</text>
</comment>
<sequence length="182" mass="20226">MADISDTLNKLAKDALQKNLDEFLKQNEENASQSLKMAYKKGFDDCYGQLGQMVSKTLKTHFKGELDEVQNQISCLRGEGQEWQKELDDLDRNSAIVSCVFGTGVLILLATTLILAHSIFPMIAQGTGMRFIWHAVSLNLSFWGVLRGAAGIIGIFLLILLELIIVAFPTTISIKILMKFSK</sequence>
<feature type="transmembrane region" description="Helical" evidence="2">
    <location>
        <begin position="128"/>
        <end position="146"/>
    </location>
</feature>
<feature type="transmembrane region" description="Helical" evidence="2">
    <location>
        <begin position="95"/>
        <end position="116"/>
    </location>
</feature>
<organism evidence="3 4">
    <name type="scientific">Enterococcus diestrammenae</name>
    <dbReference type="NCBI Taxonomy" id="1155073"/>
    <lineage>
        <taxon>Bacteria</taxon>
        <taxon>Bacillati</taxon>
        <taxon>Bacillota</taxon>
        <taxon>Bacilli</taxon>
        <taxon>Lactobacillales</taxon>
        <taxon>Enterococcaceae</taxon>
        <taxon>Enterococcus</taxon>
    </lineage>
</organism>
<reference evidence="3" key="2">
    <citation type="submission" date="2024-02" db="EMBL/GenBank/DDBJ databases">
        <title>The Genome Sequence of Enterococcus diestrammenae JM9A.</title>
        <authorList>
            <person name="Earl A."/>
            <person name="Manson A."/>
            <person name="Gilmore M."/>
            <person name="Sanders J."/>
            <person name="Shea T."/>
            <person name="Howe W."/>
            <person name="Livny J."/>
            <person name="Cuomo C."/>
            <person name="Neafsey D."/>
            <person name="Birren B."/>
        </authorList>
    </citation>
    <scope>NUCLEOTIDE SEQUENCE</scope>
    <source>
        <strain evidence="3">JM9A</strain>
    </source>
</reference>
<name>A0ABV0F8Q0_9ENTE</name>